<keyword evidence="1" id="KW-0812">Transmembrane</keyword>
<proteinExistence type="predicted"/>
<name>B3PS87_RHIE6</name>
<dbReference type="Proteomes" id="UP000008817">
    <property type="component" value="Chromosome"/>
</dbReference>
<dbReference type="HOGENOM" id="CLU_2828200_0_0_5"/>
<gene>
    <name evidence="2" type="ordered locus">RHECIAT_CH0001024</name>
</gene>
<dbReference type="AlphaFoldDB" id="B3PS87"/>
<organism evidence="2 3">
    <name type="scientific">Rhizobium etli (strain CIAT 652)</name>
    <dbReference type="NCBI Taxonomy" id="491916"/>
    <lineage>
        <taxon>Bacteria</taxon>
        <taxon>Pseudomonadati</taxon>
        <taxon>Pseudomonadota</taxon>
        <taxon>Alphaproteobacteria</taxon>
        <taxon>Hyphomicrobiales</taxon>
        <taxon>Rhizobiaceae</taxon>
        <taxon>Rhizobium/Agrobacterium group</taxon>
        <taxon>Rhizobium</taxon>
    </lineage>
</organism>
<evidence type="ECO:0000256" key="1">
    <source>
        <dbReference type="SAM" id="Phobius"/>
    </source>
</evidence>
<keyword evidence="1" id="KW-0472">Membrane</keyword>
<dbReference type="KEGG" id="rec:RHECIAT_CH0001024"/>
<sequence>MSAFFSNAFVIAYFALVIALLVASGKCRSISFGDGVGDGDGDGGGGWCDAAGDGGCDGGGDGGGGD</sequence>
<dbReference type="EMBL" id="CP001074">
    <property type="protein sequence ID" value="ACE90009.1"/>
    <property type="molecule type" value="Genomic_DNA"/>
</dbReference>
<feature type="transmembrane region" description="Helical" evidence="1">
    <location>
        <begin position="6"/>
        <end position="23"/>
    </location>
</feature>
<accession>B3PS87</accession>
<evidence type="ECO:0000313" key="3">
    <source>
        <dbReference type="Proteomes" id="UP000008817"/>
    </source>
</evidence>
<evidence type="ECO:0000313" key="2">
    <source>
        <dbReference type="EMBL" id="ACE90009.1"/>
    </source>
</evidence>
<reference evidence="2 3" key="1">
    <citation type="submission" date="2008-04" db="EMBL/GenBank/DDBJ databases">
        <title>Genome diversity and DNA divergence of Rhizobium etli.</title>
        <authorList>
            <person name="Gonzalez V."/>
            <person name="Acosta J.L."/>
            <person name="Santamaria R.I."/>
            <person name="Bustos P."/>
            <person name="Hernandez-Gonzalez I.L."/>
            <person name="Fernandez J.L."/>
            <person name="Diaz R."/>
            <person name="Flores M."/>
            <person name="Mora J."/>
            <person name="Palacios R."/>
            <person name="Davila G."/>
        </authorList>
    </citation>
    <scope>NUCLEOTIDE SEQUENCE [LARGE SCALE GENOMIC DNA]</scope>
    <source>
        <strain evidence="2 3">CIAT 652</strain>
    </source>
</reference>
<keyword evidence="1" id="KW-1133">Transmembrane helix</keyword>
<protein>
    <submittedName>
        <fullName evidence="2">Uncharacterized protein</fullName>
    </submittedName>
</protein>